<gene>
    <name evidence="11" type="ORF">ACHAXA_005479</name>
</gene>
<feature type="compositionally biased region" description="Basic and acidic residues" evidence="10">
    <location>
        <begin position="140"/>
        <end position="155"/>
    </location>
</feature>
<keyword evidence="8 9" id="KW-0539">Nucleus</keyword>
<dbReference type="InterPro" id="IPR011502">
    <property type="entry name" value="Nucleoporin_Nup85"/>
</dbReference>
<proteinExistence type="inferred from homology"/>
<evidence type="ECO:0000313" key="12">
    <source>
        <dbReference type="Proteomes" id="UP001530377"/>
    </source>
</evidence>
<feature type="compositionally biased region" description="Low complexity" evidence="10">
    <location>
        <begin position="163"/>
        <end position="173"/>
    </location>
</feature>
<dbReference type="GO" id="GO:0005643">
    <property type="term" value="C:nuclear pore"/>
    <property type="evidence" value="ECO:0007669"/>
    <property type="project" value="UniProtKB-SubCell"/>
</dbReference>
<evidence type="ECO:0000313" key="11">
    <source>
        <dbReference type="EMBL" id="KAL3823897.1"/>
    </source>
</evidence>
<dbReference type="Pfam" id="PF07575">
    <property type="entry name" value="Nucleopor_Nup85"/>
    <property type="match status" value="1"/>
</dbReference>
<feature type="compositionally biased region" description="Low complexity" evidence="10">
    <location>
        <begin position="15"/>
        <end position="25"/>
    </location>
</feature>
<keyword evidence="7 9" id="KW-0906">Nuclear pore complex</keyword>
<feature type="region of interest" description="Disordered" evidence="10">
    <location>
        <begin position="353"/>
        <end position="388"/>
    </location>
</feature>
<reference evidence="11 12" key="1">
    <citation type="submission" date="2024-10" db="EMBL/GenBank/DDBJ databases">
        <title>Updated reference genomes for cyclostephanoid diatoms.</title>
        <authorList>
            <person name="Roberts W.R."/>
            <person name="Alverson A.J."/>
        </authorList>
    </citation>
    <scope>NUCLEOTIDE SEQUENCE [LARGE SCALE GENOMIC DNA]</scope>
    <source>
        <strain evidence="11 12">AJA228-03</strain>
    </source>
</reference>
<evidence type="ECO:0000256" key="1">
    <source>
        <dbReference type="ARBA" id="ARBA00004567"/>
    </source>
</evidence>
<dbReference type="GO" id="GO:0015031">
    <property type="term" value="P:protein transport"/>
    <property type="evidence" value="ECO:0007669"/>
    <property type="project" value="UniProtKB-KW"/>
</dbReference>
<evidence type="ECO:0000256" key="9">
    <source>
        <dbReference type="RuleBase" id="RU365073"/>
    </source>
</evidence>
<keyword evidence="5 9" id="KW-0653">Protein transport</keyword>
<protein>
    <recommendedName>
        <fullName evidence="9">Nuclear pore complex protein Nup85</fullName>
    </recommendedName>
</protein>
<dbReference type="PANTHER" id="PTHR13373">
    <property type="entry name" value="FROUNT PROTEIN-RELATED"/>
    <property type="match status" value="1"/>
</dbReference>
<evidence type="ECO:0000256" key="8">
    <source>
        <dbReference type="ARBA" id="ARBA00023242"/>
    </source>
</evidence>
<evidence type="ECO:0000256" key="3">
    <source>
        <dbReference type="ARBA" id="ARBA00022448"/>
    </source>
</evidence>
<organism evidence="11 12">
    <name type="scientific">Cyclostephanos tholiformis</name>
    <dbReference type="NCBI Taxonomy" id="382380"/>
    <lineage>
        <taxon>Eukaryota</taxon>
        <taxon>Sar</taxon>
        <taxon>Stramenopiles</taxon>
        <taxon>Ochrophyta</taxon>
        <taxon>Bacillariophyta</taxon>
        <taxon>Coscinodiscophyceae</taxon>
        <taxon>Thalassiosirophycidae</taxon>
        <taxon>Stephanodiscales</taxon>
        <taxon>Stephanodiscaceae</taxon>
        <taxon>Cyclostephanos</taxon>
    </lineage>
</organism>
<comment type="subunit">
    <text evidence="9">Component of the nuclear pore complex (NPC).</text>
</comment>
<comment type="caution">
    <text evidence="11">The sequence shown here is derived from an EMBL/GenBank/DDBJ whole genome shotgun (WGS) entry which is preliminary data.</text>
</comment>
<feature type="compositionally biased region" description="Acidic residues" evidence="10">
    <location>
        <begin position="361"/>
        <end position="377"/>
    </location>
</feature>
<dbReference type="PANTHER" id="PTHR13373:SF21">
    <property type="entry name" value="NUCLEAR PORE COMPLEX PROTEIN NUP85"/>
    <property type="match status" value="1"/>
</dbReference>
<sequence length="1044" mass="112969">MGRKGGVPSHGIVGPSPLSSSTPSPLTPAVVRALAWDPTGTASLAIFKLPPAPGREATTTTIASATTTTIDLDVFLSHDGTGCSTSETECLLRCLDARGRRRRERKTTTTDDDSTRRLSKDYRAALRGCLRRLEEEGEQSSEKEGGTRSSEREGGDDGVVVIADSGPSSSPPDVVVADGALESLRLIHAITHLAEIFLLPLSSSSSGGGRRLDGPAGSMTADAVRYLRLHHGRGRGRSSPLDAPWVRTMLDDDQPEYYVFPSDDRRRPPSNSCDDYGSFGSPYWDLLLRCVVRGELVHAWTLLSHHSACRRAEEAEADAMVVDVGEGGTMMMSETSPEAEGFAALRAILLSAPIPGGRGGDDDEDDDEGEEEDENEGGGERWDDFDNIPLVEGVPPGADLLWEAFPRRARRLRSIRGRRRSADIDGDGRQSESLSSSLSFPILPELYQPHVAMSTFRCWQETIRNIAFPSGVGGDSSSVAGVGGILSVLFKRFPPLRQIVSILVGSTPPSIAEPSSLEWSDALLMELLYSRPNIMPEDIATRARVAMSKRSVGQGSQNDTLDEIVVAIMNGNAGQVVETMFSMCGGSSGAALPATMTSQQMALVVAASTVTNPLVFLLVRVDASKTSLLCNLLVDAGCLSQPHDLSPSKFNIQTELHLIAAEAIVSSFSVQGQCNIGVRMAVDFLLPYSLPKRVESVTTGITLTTNCEIDYEPRIAAMIAHVLSHRSPDTDSEARDLLQLCEEAVRLGSVPIADACETLAFSRAIHYRANGIHSCEVYWFLRGMEVLSLWLPPDRRRRLGFASRRHFDVLCERSANALISVFSSAAVANLSNAGISEAKEKEMSKALRVAEDVLGGILQDDVMAPVLQGLVEASLLKYSVDIALADANGETVQVATGIVHCLEERCLSEDDGQVVSTLADPRMYSDLLHIAFAILVKEDEVSEGQPMEFAKCAFTIHGMHILMARLTQVLAWEGVICVSNESSPSQPKQPSDARKEHFRTMRLAFCKGLMRAITNEQPRKSSTTKNGSEVSLEEEMELMLSPCI</sequence>
<evidence type="ECO:0000256" key="7">
    <source>
        <dbReference type="ARBA" id="ARBA00023132"/>
    </source>
</evidence>
<comment type="subcellular location">
    <subcellularLocation>
        <location evidence="1 9">Nucleus</location>
        <location evidence="1 9">Nuclear pore complex</location>
    </subcellularLocation>
</comment>
<keyword evidence="3 9" id="KW-0813">Transport</keyword>
<dbReference type="AlphaFoldDB" id="A0ABD3SHW2"/>
<evidence type="ECO:0000256" key="4">
    <source>
        <dbReference type="ARBA" id="ARBA00022816"/>
    </source>
</evidence>
<comment type="similarity">
    <text evidence="2 9">Belongs to the nucleoporin Nup85 family.</text>
</comment>
<accession>A0ABD3SHW2</accession>
<evidence type="ECO:0000256" key="6">
    <source>
        <dbReference type="ARBA" id="ARBA00023010"/>
    </source>
</evidence>
<evidence type="ECO:0000256" key="2">
    <source>
        <dbReference type="ARBA" id="ARBA00005573"/>
    </source>
</evidence>
<dbReference type="Proteomes" id="UP001530377">
    <property type="component" value="Unassembled WGS sequence"/>
</dbReference>
<evidence type="ECO:0000256" key="10">
    <source>
        <dbReference type="SAM" id="MobiDB-lite"/>
    </source>
</evidence>
<dbReference type="GO" id="GO:0031965">
    <property type="term" value="C:nuclear membrane"/>
    <property type="evidence" value="ECO:0007669"/>
    <property type="project" value="UniProtKB-UniRule"/>
</dbReference>
<keyword evidence="12" id="KW-1185">Reference proteome</keyword>
<name>A0ABD3SHW2_9STRA</name>
<keyword evidence="9" id="KW-0472">Membrane</keyword>
<keyword evidence="4 9" id="KW-0509">mRNA transport</keyword>
<feature type="region of interest" description="Disordered" evidence="10">
    <location>
        <begin position="1"/>
        <end position="25"/>
    </location>
</feature>
<feature type="region of interest" description="Disordered" evidence="10">
    <location>
        <begin position="133"/>
        <end position="173"/>
    </location>
</feature>
<dbReference type="EMBL" id="JALLPB020000027">
    <property type="protein sequence ID" value="KAL3823897.1"/>
    <property type="molecule type" value="Genomic_DNA"/>
</dbReference>
<keyword evidence="6 9" id="KW-0811">Translocation</keyword>
<dbReference type="GO" id="GO:0051028">
    <property type="term" value="P:mRNA transport"/>
    <property type="evidence" value="ECO:0007669"/>
    <property type="project" value="UniProtKB-KW"/>
</dbReference>
<comment type="function">
    <text evidence="9">Functions as a component of the nuclear pore complex (NPC).</text>
</comment>
<evidence type="ECO:0000256" key="5">
    <source>
        <dbReference type="ARBA" id="ARBA00022927"/>
    </source>
</evidence>